<evidence type="ECO:0000259" key="5">
    <source>
        <dbReference type="PROSITE" id="PS51063"/>
    </source>
</evidence>
<gene>
    <name evidence="6" type="ORF">GGD50_004593</name>
</gene>
<dbReference type="EMBL" id="JACHBI010000010">
    <property type="protein sequence ID" value="MBB5575958.1"/>
    <property type="molecule type" value="Genomic_DNA"/>
</dbReference>
<dbReference type="InterPro" id="IPR036390">
    <property type="entry name" value="WH_DNA-bd_sf"/>
</dbReference>
<proteinExistence type="predicted"/>
<organism evidence="6 7">
    <name type="scientific">Rhizobium paranaense</name>
    <dbReference type="NCBI Taxonomy" id="1650438"/>
    <lineage>
        <taxon>Bacteria</taxon>
        <taxon>Pseudomonadati</taxon>
        <taxon>Pseudomonadota</taxon>
        <taxon>Alphaproteobacteria</taxon>
        <taxon>Hyphomicrobiales</taxon>
        <taxon>Rhizobiaceae</taxon>
        <taxon>Rhizobium/Agrobacterium group</taxon>
        <taxon>Rhizobium</taxon>
    </lineage>
</organism>
<evidence type="ECO:0000256" key="3">
    <source>
        <dbReference type="ARBA" id="ARBA00023163"/>
    </source>
</evidence>
<keyword evidence="2" id="KW-0238">DNA-binding</keyword>
<dbReference type="Gene3D" id="2.60.120.10">
    <property type="entry name" value="Jelly Rolls"/>
    <property type="match status" value="1"/>
</dbReference>
<keyword evidence="3" id="KW-0804">Transcription</keyword>
<dbReference type="RefSeq" id="WP_183939446.1">
    <property type="nucleotide sequence ID" value="NZ_JACHBI010000010.1"/>
</dbReference>
<evidence type="ECO:0000256" key="2">
    <source>
        <dbReference type="ARBA" id="ARBA00023125"/>
    </source>
</evidence>
<dbReference type="PANTHER" id="PTHR24567">
    <property type="entry name" value="CRP FAMILY TRANSCRIPTIONAL REGULATORY PROTEIN"/>
    <property type="match status" value="1"/>
</dbReference>
<name>A0A7W9D350_9HYPH</name>
<dbReference type="GO" id="GO:0003677">
    <property type="term" value="F:DNA binding"/>
    <property type="evidence" value="ECO:0007669"/>
    <property type="project" value="UniProtKB-KW"/>
</dbReference>
<dbReference type="InterPro" id="IPR012318">
    <property type="entry name" value="HTH_CRP"/>
</dbReference>
<dbReference type="PANTHER" id="PTHR24567:SF75">
    <property type="entry name" value="FUMARATE AND NITRATE REDUCTION REGULATORY PROTEIN"/>
    <property type="match status" value="1"/>
</dbReference>
<dbReference type="PROSITE" id="PS51063">
    <property type="entry name" value="HTH_CRP_2"/>
    <property type="match status" value="1"/>
</dbReference>
<dbReference type="CDD" id="cd00038">
    <property type="entry name" value="CAP_ED"/>
    <property type="match status" value="1"/>
</dbReference>
<dbReference type="InterPro" id="IPR014710">
    <property type="entry name" value="RmlC-like_jellyroll"/>
</dbReference>
<dbReference type="GO" id="GO:0003700">
    <property type="term" value="F:DNA-binding transcription factor activity"/>
    <property type="evidence" value="ECO:0007669"/>
    <property type="project" value="InterPro"/>
</dbReference>
<dbReference type="InterPro" id="IPR018335">
    <property type="entry name" value="Tscrpt_reg_HTH_Crp-type_CS"/>
</dbReference>
<dbReference type="InterPro" id="IPR000595">
    <property type="entry name" value="cNMP-bd_dom"/>
</dbReference>
<comment type="caution">
    <text evidence="6">The sequence shown here is derived from an EMBL/GenBank/DDBJ whole genome shotgun (WGS) entry which is preliminary data.</text>
</comment>
<dbReference type="Gene3D" id="1.10.10.10">
    <property type="entry name" value="Winged helix-like DNA-binding domain superfamily/Winged helix DNA-binding domain"/>
    <property type="match status" value="1"/>
</dbReference>
<dbReference type="AlphaFoldDB" id="A0A7W9D350"/>
<dbReference type="SMART" id="SM00100">
    <property type="entry name" value="cNMP"/>
    <property type="match status" value="1"/>
</dbReference>
<dbReference type="SUPFAM" id="SSF51206">
    <property type="entry name" value="cAMP-binding domain-like"/>
    <property type="match status" value="1"/>
</dbReference>
<protein>
    <submittedName>
        <fullName evidence="6">CRP/FNR family transcriptional regulator</fullName>
    </submittedName>
</protein>
<sequence>MLANNLHLVPNIIDGAVTASDAVSLGIIFKKQPLERATAGQILFFEGDAAKHLFSIVEGNLRICRLLSDGRRVITGFLKNGDVVGVSFKSRYLYSAEVIDEVVFQRMTKRSFEEELTVLPQLRSLVLSRLRDEVAAAQDQMVLLSCKSAEERLASFLLKQLRHGEAQGGPRGMVSLPMTRHDIGDYLGLTTETVSRTVTKLSGRRLIAVCGRNAIQVLNETALAHQAGEGEDYDDLGKAVGQYRH</sequence>
<keyword evidence="1" id="KW-0805">Transcription regulation</keyword>
<evidence type="ECO:0000259" key="4">
    <source>
        <dbReference type="PROSITE" id="PS50042"/>
    </source>
</evidence>
<dbReference type="CDD" id="cd00092">
    <property type="entry name" value="HTH_CRP"/>
    <property type="match status" value="1"/>
</dbReference>
<dbReference type="PROSITE" id="PS00042">
    <property type="entry name" value="HTH_CRP_1"/>
    <property type="match status" value="1"/>
</dbReference>
<accession>A0A7W9D350</accession>
<reference evidence="6 7" key="1">
    <citation type="submission" date="2020-08" db="EMBL/GenBank/DDBJ databases">
        <title>Genomic Encyclopedia of Type Strains, Phase IV (KMG-V): Genome sequencing to study the core and pangenomes of soil and plant-associated prokaryotes.</title>
        <authorList>
            <person name="Whitman W."/>
        </authorList>
    </citation>
    <scope>NUCLEOTIDE SEQUENCE [LARGE SCALE GENOMIC DNA]</scope>
    <source>
        <strain evidence="6 7">SEMIA 4064</strain>
    </source>
</reference>
<dbReference type="InterPro" id="IPR050397">
    <property type="entry name" value="Env_Response_Regulators"/>
</dbReference>
<evidence type="ECO:0000313" key="7">
    <source>
        <dbReference type="Proteomes" id="UP000549882"/>
    </source>
</evidence>
<dbReference type="GO" id="GO:0005829">
    <property type="term" value="C:cytosol"/>
    <property type="evidence" value="ECO:0007669"/>
    <property type="project" value="TreeGrafter"/>
</dbReference>
<dbReference type="Proteomes" id="UP000549882">
    <property type="component" value="Unassembled WGS sequence"/>
</dbReference>
<dbReference type="Pfam" id="PF00027">
    <property type="entry name" value="cNMP_binding"/>
    <property type="match status" value="1"/>
</dbReference>
<dbReference type="SMART" id="SM00419">
    <property type="entry name" value="HTH_CRP"/>
    <property type="match status" value="1"/>
</dbReference>
<keyword evidence="7" id="KW-1185">Reference proteome</keyword>
<feature type="domain" description="HTH crp-type" evidence="5">
    <location>
        <begin position="147"/>
        <end position="221"/>
    </location>
</feature>
<dbReference type="Pfam" id="PF13545">
    <property type="entry name" value="HTH_Crp_2"/>
    <property type="match status" value="1"/>
</dbReference>
<dbReference type="InterPro" id="IPR018490">
    <property type="entry name" value="cNMP-bd_dom_sf"/>
</dbReference>
<evidence type="ECO:0000313" key="6">
    <source>
        <dbReference type="EMBL" id="MBB5575958.1"/>
    </source>
</evidence>
<dbReference type="InterPro" id="IPR036388">
    <property type="entry name" value="WH-like_DNA-bd_sf"/>
</dbReference>
<dbReference type="PRINTS" id="PR00034">
    <property type="entry name" value="HTHCRP"/>
</dbReference>
<dbReference type="PROSITE" id="PS50042">
    <property type="entry name" value="CNMP_BINDING_3"/>
    <property type="match status" value="1"/>
</dbReference>
<evidence type="ECO:0000256" key="1">
    <source>
        <dbReference type="ARBA" id="ARBA00023015"/>
    </source>
</evidence>
<feature type="domain" description="Cyclic nucleotide-binding" evidence="4">
    <location>
        <begin position="39"/>
        <end position="85"/>
    </location>
</feature>
<dbReference type="SUPFAM" id="SSF46785">
    <property type="entry name" value="Winged helix' DNA-binding domain"/>
    <property type="match status" value="1"/>
</dbReference>